<name>A0A150QTD8_SORCE</name>
<evidence type="ECO:0000313" key="3">
    <source>
        <dbReference type="Proteomes" id="UP000075260"/>
    </source>
</evidence>
<comment type="caution">
    <text evidence="2">The sequence shown here is derived from an EMBL/GenBank/DDBJ whole genome shotgun (WGS) entry which is preliminary data.</text>
</comment>
<reference evidence="2 3" key="1">
    <citation type="submission" date="2014-02" db="EMBL/GenBank/DDBJ databases">
        <title>The small core and large imbalanced accessory genome model reveals a collaborative survival strategy of Sorangium cellulosum strains in nature.</title>
        <authorList>
            <person name="Han K."/>
            <person name="Peng R."/>
            <person name="Blom J."/>
            <person name="Li Y.-Z."/>
        </authorList>
    </citation>
    <scope>NUCLEOTIDE SEQUENCE [LARGE SCALE GENOMIC DNA]</scope>
    <source>
        <strain evidence="2 3">So0008-312</strain>
    </source>
</reference>
<dbReference type="EMBL" id="JEMA01000348">
    <property type="protein sequence ID" value="KYF71263.1"/>
    <property type="molecule type" value="Genomic_DNA"/>
</dbReference>
<organism evidence="2 3">
    <name type="scientific">Sorangium cellulosum</name>
    <name type="common">Polyangium cellulosum</name>
    <dbReference type="NCBI Taxonomy" id="56"/>
    <lineage>
        <taxon>Bacteria</taxon>
        <taxon>Pseudomonadati</taxon>
        <taxon>Myxococcota</taxon>
        <taxon>Polyangia</taxon>
        <taxon>Polyangiales</taxon>
        <taxon>Polyangiaceae</taxon>
        <taxon>Sorangium</taxon>
    </lineage>
</organism>
<evidence type="ECO:0000256" key="1">
    <source>
        <dbReference type="SAM" id="MobiDB-lite"/>
    </source>
</evidence>
<dbReference type="Proteomes" id="UP000075260">
    <property type="component" value="Unassembled WGS sequence"/>
</dbReference>
<dbReference type="InterPro" id="IPR011050">
    <property type="entry name" value="Pectin_lyase_fold/virulence"/>
</dbReference>
<evidence type="ECO:0000313" key="2">
    <source>
        <dbReference type="EMBL" id="KYF71263.1"/>
    </source>
</evidence>
<feature type="region of interest" description="Disordered" evidence="1">
    <location>
        <begin position="281"/>
        <end position="335"/>
    </location>
</feature>
<gene>
    <name evidence="2" type="ORF">BE15_43465</name>
</gene>
<feature type="region of interest" description="Disordered" evidence="1">
    <location>
        <begin position="356"/>
        <end position="402"/>
    </location>
</feature>
<feature type="compositionally biased region" description="Gly residues" evidence="1">
    <location>
        <begin position="391"/>
        <end position="402"/>
    </location>
</feature>
<sequence length="556" mass="52954">MVSTRGAESTGSLAGRSAVTSVAALAVCVWGASTLTACAAYSGDCSEKMACAPDPEHTPDPCAGEPGTAPALDKCGVFVSEQGDDNSAGTKRAPVKTLQHAIGLAAHGRGHGELPTRRVYACGGLFEEAISLPQGVDLWGGRLCDGGDWSYDGSFGGPDHPTIIAPPAGIPMRVLGGDDAIIAGDDRTSVIFGVRAVAAGASASDGKSSIAMILSPGASAIVRESDILAGDARDGEPGEDAPSFRASSGVVGNNGADACTAAVAPGALPVVTVCDDGIESRGGYGGDGRIETGRDGTSGMPEPVGTPSNRGLGGSGASSMPCTPGEDGANGTDAKRAAGAAGAGLLDVDGWVGVRGEDGKKGGVGQGGGGGGGGKGRDDMTACPASRPQGGASGGAGGSGGCGGKGGQGGDYGGASIAIVALQGSAITVEAGSKVLGGKGGDGGVGGTGQWGGSGFGGGNGGRAGPTVTSHGCRGGFGGNGGRGGDAGGGLGGHSLGIGSVGASVTILEHATVLPGQAGKGGLGGNAAQESGDGQGEEGIALFWYRFDAPDAEPPR</sequence>
<dbReference type="AlphaFoldDB" id="A0A150QTD8"/>
<dbReference type="SUPFAM" id="SSF51126">
    <property type="entry name" value="Pectin lyase-like"/>
    <property type="match status" value="1"/>
</dbReference>
<proteinExistence type="predicted"/>
<feature type="compositionally biased region" description="Gly residues" evidence="1">
    <location>
        <begin position="362"/>
        <end position="374"/>
    </location>
</feature>
<evidence type="ECO:0008006" key="4">
    <source>
        <dbReference type="Google" id="ProtNLM"/>
    </source>
</evidence>
<accession>A0A150QTD8</accession>
<protein>
    <recommendedName>
        <fullName evidence="4">PGRS family protein</fullName>
    </recommendedName>
</protein>